<dbReference type="AlphaFoldDB" id="A0A653CRW5"/>
<accession>A0A653CRW5</accession>
<protein>
    <submittedName>
        <fullName evidence="1">Uncharacterized protein</fullName>
    </submittedName>
</protein>
<proteinExistence type="predicted"/>
<keyword evidence="2" id="KW-1185">Reference proteome</keyword>
<name>A0A653CRW5_CALMS</name>
<evidence type="ECO:0000313" key="2">
    <source>
        <dbReference type="Proteomes" id="UP000410492"/>
    </source>
</evidence>
<dbReference type="Proteomes" id="UP000410492">
    <property type="component" value="Unassembled WGS sequence"/>
</dbReference>
<sequence length="98" mass="11131">MAACPAIKYGWAHTKVLERAKFLALLNSKGNYNKEMVVTAEATPSPVEIPYPGCRDYIRETYARRSFPEEGIAGILASISEQTLKQYDCAYKAWWYFA</sequence>
<dbReference type="EMBL" id="CAACVG010008621">
    <property type="protein sequence ID" value="VEN50492.1"/>
    <property type="molecule type" value="Genomic_DNA"/>
</dbReference>
<reference evidence="1 2" key="1">
    <citation type="submission" date="2019-01" db="EMBL/GenBank/DDBJ databases">
        <authorList>
            <person name="Sayadi A."/>
        </authorList>
    </citation>
    <scope>NUCLEOTIDE SEQUENCE [LARGE SCALE GENOMIC DNA]</scope>
</reference>
<organism evidence="1 2">
    <name type="scientific">Callosobruchus maculatus</name>
    <name type="common">Southern cowpea weevil</name>
    <name type="synonym">Pulse bruchid</name>
    <dbReference type="NCBI Taxonomy" id="64391"/>
    <lineage>
        <taxon>Eukaryota</taxon>
        <taxon>Metazoa</taxon>
        <taxon>Ecdysozoa</taxon>
        <taxon>Arthropoda</taxon>
        <taxon>Hexapoda</taxon>
        <taxon>Insecta</taxon>
        <taxon>Pterygota</taxon>
        <taxon>Neoptera</taxon>
        <taxon>Endopterygota</taxon>
        <taxon>Coleoptera</taxon>
        <taxon>Polyphaga</taxon>
        <taxon>Cucujiformia</taxon>
        <taxon>Chrysomeloidea</taxon>
        <taxon>Chrysomelidae</taxon>
        <taxon>Bruchinae</taxon>
        <taxon>Bruchini</taxon>
        <taxon>Callosobruchus</taxon>
    </lineage>
</organism>
<gene>
    <name evidence="1" type="ORF">CALMAC_LOCUS11250</name>
</gene>
<evidence type="ECO:0000313" key="1">
    <source>
        <dbReference type="EMBL" id="VEN50492.1"/>
    </source>
</evidence>